<dbReference type="Pfam" id="PF00156">
    <property type="entry name" value="Pribosyltran"/>
    <property type="match status" value="1"/>
</dbReference>
<evidence type="ECO:0000256" key="2">
    <source>
        <dbReference type="ARBA" id="ARBA00003968"/>
    </source>
</evidence>
<evidence type="ECO:0000256" key="3">
    <source>
        <dbReference type="ARBA" id="ARBA00004496"/>
    </source>
</evidence>
<comment type="caution">
    <text evidence="13">The sequence shown here is derived from an EMBL/GenBank/DDBJ whole genome shotgun (WGS) entry which is preliminary data.</text>
</comment>
<dbReference type="GO" id="GO:0003999">
    <property type="term" value="F:adenine phosphoribosyltransferase activity"/>
    <property type="evidence" value="ECO:0007669"/>
    <property type="project" value="UniProtKB-UniRule"/>
</dbReference>
<evidence type="ECO:0000256" key="1">
    <source>
        <dbReference type="ARBA" id="ARBA00000868"/>
    </source>
</evidence>
<evidence type="ECO:0000256" key="6">
    <source>
        <dbReference type="ARBA" id="ARBA00011893"/>
    </source>
</evidence>
<dbReference type="GO" id="GO:0005737">
    <property type="term" value="C:cytoplasm"/>
    <property type="evidence" value="ECO:0007669"/>
    <property type="project" value="UniProtKB-SubCell"/>
</dbReference>
<evidence type="ECO:0000256" key="9">
    <source>
        <dbReference type="ARBA" id="ARBA00022679"/>
    </source>
</evidence>
<dbReference type="NCBIfam" id="NF002636">
    <property type="entry name" value="PRK02304.1-5"/>
    <property type="match status" value="1"/>
</dbReference>
<accession>A0A3A5M5C7</accession>
<dbReference type="EMBL" id="QZVT01000003">
    <property type="protein sequence ID" value="RJT81088.1"/>
    <property type="molecule type" value="Genomic_DNA"/>
</dbReference>
<dbReference type="InterPro" id="IPR050054">
    <property type="entry name" value="UPRTase/APRTase"/>
</dbReference>
<dbReference type="PANTHER" id="PTHR32315:SF3">
    <property type="entry name" value="ADENINE PHOSPHORIBOSYLTRANSFERASE"/>
    <property type="match status" value="1"/>
</dbReference>
<dbReference type="NCBIfam" id="NF002634">
    <property type="entry name" value="PRK02304.1-3"/>
    <property type="match status" value="1"/>
</dbReference>
<keyword evidence="10 11" id="KW-0660">Purine salvage</keyword>
<evidence type="ECO:0000259" key="12">
    <source>
        <dbReference type="Pfam" id="PF00156"/>
    </source>
</evidence>
<name>A0A3A5M5C7_9MICC</name>
<dbReference type="InterPro" id="IPR005764">
    <property type="entry name" value="Ade_phspho_trans"/>
</dbReference>
<evidence type="ECO:0000256" key="5">
    <source>
        <dbReference type="ARBA" id="ARBA00008391"/>
    </source>
</evidence>
<dbReference type="UniPathway" id="UPA00588">
    <property type="reaction ID" value="UER00646"/>
</dbReference>
<dbReference type="PANTHER" id="PTHR32315">
    <property type="entry name" value="ADENINE PHOSPHORIBOSYLTRANSFERASE"/>
    <property type="match status" value="1"/>
</dbReference>
<keyword evidence="14" id="KW-1185">Reference proteome</keyword>
<dbReference type="GO" id="GO:0002055">
    <property type="term" value="F:adenine binding"/>
    <property type="evidence" value="ECO:0007669"/>
    <property type="project" value="TreeGrafter"/>
</dbReference>
<dbReference type="AlphaFoldDB" id="A0A3A5M5C7"/>
<keyword evidence="8 11" id="KW-0328">Glycosyltransferase</keyword>
<dbReference type="InterPro" id="IPR029057">
    <property type="entry name" value="PRTase-like"/>
</dbReference>
<comment type="similarity">
    <text evidence="5 11">Belongs to the purine/pyrimidine phosphoribosyltransferase family.</text>
</comment>
<evidence type="ECO:0000313" key="14">
    <source>
        <dbReference type="Proteomes" id="UP000272560"/>
    </source>
</evidence>
<dbReference type="Proteomes" id="UP000272560">
    <property type="component" value="Unassembled WGS sequence"/>
</dbReference>
<dbReference type="GO" id="GO:0006166">
    <property type="term" value="P:purine ribonucleoside salvage"/>
    <property type="evidence" value="ECO:0007669"/>
    <property type="project" value="UniProtKB-KW"/>
</dbReference>
<keyword evidence="9 11" id="KW-0808">Transferase</keyword>
<evidence type="ECO:0000256" key="7">
    <source>
        <dbReference type="ARBA" id="ARBA00022490"/>
    </source>
</evidence>
<proteinExistence type="inferred from homology"/>
<dbReference type="HAMAP" id="MF_00004">
    <property type="entry name" value="Aden_phosphoribosyltr"/>
    <property type="match status" value="1"/>
</dbReference>
<dbReference type="InterPro" id="IPR000836">
    <property type="entry name" value="PRTase_dom"/>
</dbReference>
<organism evidence="13 14">
    <name type="scientific">Arthrobacter cheniae</name>
    <dbReference type="NCBI Taxonomy" id="1258888"/>
    <lineage>
        <taxon>Bacteria</taxon>
        <taxon>Bacillati</taxon>
        <taxon>Actinomycetota</taxon>
        <taxon>Actinomycetes</taxon>
        <taxon>Micrococcales</taxon>
        <taxon>Micrococcaceae</taxon>
        <taxon>Arthrobacter</taxon>
    </lineage>
</organism>
<comment type="catalytic activity">
    <reaction evidence="1 11">
        <text>AMP + diphosphate = 5-phospho-alpha-D-ribose 1-diphosphate + adenine</text>
        <dbReference type="Rhea" id="RHEA:16609"/>
        <dbReference type="ChEBI" id="CHEBI:16708"/>
        <dbReference type="ChEBI" id="CHEBI:33019"/>
        <dbReference type="ChEBI" id="CHEBI:58017"/>
        <dbReference type="ChEBI" id="CHEBI:456215"/>
        <dbReference type="EC" id="2.4.2.7"/>
    </reaction>
</comment>
<dbReference type="GO" id="GO:0006168">
    <property type="term" value="P:adenine salvage"/>
    <property type="evidence" value="ECO:0007669"/>
    <property type="project" value="InterPro"/>
</dbReference>
<evidence type="ECO:0000256" key="4">
    <source>
        <dbReference type="ARBA" id="ARBA00004659"/>
    </source>
</evidence>
<dbReference type="GO" id="GO:0016208">
    <property type="term" value="F:AMP binding"/>
    <property type="evidence" value="ECO:0007669"/>
    <property type="project" value="TreeGrafter"/>
</dbReference>
<dbReference type="SUPFAM" id="SSF53271">
    <property type="entry name" value="PRTase-like"/>
    <property type="match status" value="1"/>
</dbReference>
<dbReference type="RefSeq" id="WP_120148432.1">
    <property type="nucleotide sequence ID" value="NZ_QZVT01000003.1"/>
</dbReference>
<dbReference type="Gene3D" id="3.40.50.2020">
    <property type="match status" value="1"/>
</dbReference>
<feature type="domain" description="Phosphoribosyltransferase" evidence="12">
    <location>
        <begin position="59"/>
        <end position="167"/>
    </location>
</feature>
<evidence type="ECO:0000256" key="11">
    <source>
        <dbReference type="HAMAP-Rule" id="MF_00004"/>
    </source>
</evidence>
<dbReference type="CDD" id="cd06223">
    <property type="entry name" value="PRTases_typeI"/>
    <property type="match status" value="1"/>
</dbReference>
<keyword evidence="7 11" id="KW-0963">Cytoplasm</keyword>
<evidence type="ECO:0000256" key="10">
    <source>
        <dbReference type="ARBA" id="ARBA00022726"/>
    </source>
</evidence>
<dbReference type="EC" id="2.4.2.7" evidence="6 11"/>
<comment type="subunit">
    <text evidence="11">Homodimer.</text>
</comment>
<protein>
    <recommendedName>
        <fullName evidence="6 11">Adenine phosphoribosyltransferase</fullName>
        <shortName evidence="11">APRT</shortName>
        <ecNumber evidence="6 11">2.4.2.7</ecNumber>
    </recommendedName>
</protein>
<reference evidence="13 14" key="1">
    <citation type="submission" date="2018-09" db="EMBL/GenBank/DDBJ databases">
        <title>Novel species of Arthrobacter.</title>
        <authorList>
            <person name="Liu Q."/>
            <person name="Xin Y.-H."/>
        </authorList>
    </citation>
    <scope>NUCLEOTIDE SEQUENCE [LARGE SCALE GENOMIC DNA]</scope>
    <source>
        <strain evidence="13 14">Hz2</strain>
    </source>
</reference>
<gene>
    <name evidence="11" type="primary">apt</name>
    <name evidence="13" type="ORF">D6T63_05715</name>
</gene>
<sequence>MAAGTAAQGGTSALALRAREALGRLTAVVPDFPSPGILFRDLTPVFSDAEAFHAVVDAISEPFAGTFDAVAGVEARGFLLAAAVAYATGTGVVTIRKAGKLPRAVYSESYDLEYGQAALEIHQSDLPAGARVLVLDDVLATGGTLAAACALLDRAGAAVVGCGVVLELGALGGRTALAGRTVHALEIVRPAPR</sequence>
<evidence type="ECO:0000313" key="13">
    <source>
        <dbReference type="EMBL" id="RJT81088.1"/>
    </source>
</evidence>
<dbReference type="OrthoDB" id="9803963at2"/>
<dbReference type="FunFam" id="3.40.50.2020:FF:000021">
    <property type="entry name" value="Adenine phosphoribosyltransferase"/>
    <property type="match status" value="1"/>
</dbReference>
<comment type="pathway">
    <text evidence="4 11">Purine metabolism; AMP biosynthesis via salvage pathway; AMP from adenine: step 1/1.</text>
</comment>
<comment type="function">
    <text evidence="2 11">Catalyzes a salvage reaction resulting in the formation of AMP, that is energically less costly than de novo synthesis.</text>
</comment>
<comment type="subcellular location">
    <subcellularLocation>
        <location evidence="3 11">Cytoplasm</location>
    </subcellularLocation>
</comment>
<evidence type="ECO:0000256" key="8">
    <source>
        <dbReference type="ARBA" id="ARBA00022676"/>
    </source>
</evidence>
<dbReference type="GO" id="GO:0044209">
    <property type="term" value="P:AMP salvage"/>
    <property type="evidence" value="ECO:0007669"/>
    <property type="project" value="UniProtKB-UniRule"/>
</dbReference>